<gene>
    <name evidence="6" type="ORF">GCM10023095_08650</name>
</gene>
<evidence type="ECO:0000313" key="6">
    <source>
        <dbReference type="EMBL" id="GAA4495445.1"/>
    </source>
</evidence>
<sequence>MTHNKKLLAVTVASAFALFGCDKPQQTSETAAAPAKQETAAPEAKGDATPALAAVQELVKGNGTEPATLDPAKTEGVPESNIQRDLFEGLVTSGPNGEVRPAVAESWDTPDNKVYTFHLRKDAKWSNGDPVTAGDFVYAFRRVVDPKTASPYSWYLEIPTIVNATDIIAGKKAPEELGIKAIDDHTLEITLEKSVPYFVSMLAHTTTYPENQKVIEQFGDQWTRPGNMVTNGAYTLKEWVVNERIVLERSKTYWDDAHTHINKVTYLPIQSQNADMNRYLAGEVDMTYETPIEQFKRLQKEHPQDVRVTGYVGTYYYEFNCKKAPFDDVRVRKALSFAIDRNVIADSVMGQGQKPAYTLVPEYVDGFVATEPAWAKLTQAERNAQAKELLKAAGFDEQHPLKFELLYNTSENHKKVAVAVAAMWKKNLGVDVALVNQEWKTYLETKSGGQFDVARAGWIADYNEASSMLDLKQTTHGNNDGKYSNLKYDELMAQSRTVMDTEARNKLYAEAEGLLAEDMPIAPIYQYVTARLVKPYVGGYPNNPLDNLYTKDMYILAH</sequence>
<dbReference type="CDD" id="cd08504">
    <property type="entry name" value="PBP2_OppA"/>
    <property type="match status" value="1"/>
</dbReference>
<evidence type="ECO:0000256" key="1">
    <source>
        <dbReference type="ARBA" id="ARBA00004196"/>
    </source>
</evidence>
<dbReference type="InterPro" id="IPR030678">
    <property type="entry name" value="Peptide/Ni-bd"/>
</dbReference>
<dbReference type="Proteomes" id="UP001501321">
    <property type="component" value="Unassembled WGS sequence"/>
</dbReference>
<accession>A0ABP8Q2X7</accession>
<dbReference type="EMBL" id="BAABFC010000006">
    <property type="protein sequence ID" value="GAA4495445.1"/>
    <property type="molecule type" value="Genomic_DNA"/>
</dbReference>
<dbReference type="RefSeq" id="WP_345010442.1">
    <property type="nucleotide sequence ID" value="NZ_BAABFC010000006.1"/>
</dbReference>
<dbReference type="PROSITE" id="PS01040">
    <property type="entry name" value="SBP_BACTERIAL_5"/>
    <property type="match status" value="1"/>
</dbReference>
<dbReference type="Pfam" id="PF00496">
    <property type="entry name" value="SBP_bac_5"/>
    <property type="match status" value="1"/>
</dbReference>
<dbReference type="InterPro" id="IPR000914">
    <property type="entry name" value="SBP_5_dom"/>
</dbReference>
<comment type="similarity">
    <text evidence="2">Belongs to the bacterial solute-binding protein 5 family.</text>
</comment>
<comment type="caution">
    <text evidence="6">The sequence shown here is derived from an EMBL/GenBank/DDBJ whole genome shotgun (WGS) entry which is preliminary data.</text>
</comment>
<dbReference type="SUPFAM" id="SSF53850">
    <property type="entry name" value="Periplasmic binding protein-like II"/>
    <property type="match status" value="1"/>
</dbReference>
<protein>
    <submittedName>
        <fullName evidence="6">ABC transporter substrate-binding protein</fullName>
    </submittedName>
</protein>
<evidence type="ECO:0000259" key="5">
    <source>
        <dbReference type="Pfam" id="PF00496"/>
    </source>
</evidence>
<dbReference type="PROSITE" id="PS51257">
    <property type="entry name" value="PROKAR_LIPOPROTEIN"/>
    <property type="match status" value="1"/>
</dbReference>
<proteinExistence type="inferred from homology"/>
<dbReference type="PANTHER" id="PTHR30290:SF10">
    <property type="entry name" value="PERIPLASMIC OLIGOPEPTIDE-BINDING PROTEIN-RELATED"/>
    <property type="match status" value="1"/>
</dbReference>
<name>A0ABP8Q2X7_9GAMM</name>
<evidence type="ECO:0000256" key="2">
    <source>
        <dbReference type="ARBA" id="ARBA00005695"/>
    </source>
</evidence>
<comment type="subcellular location">
    <subcellularLocation>
        <location evidence="1">Cell envelope</location>
    </subcellularLocation>
</comment>
<evidence type="ECO:0000313" key="7">
    <source>
        <dbReference type="Proteomes" id="UP001501321"/>
    </source>
</evidence>
<dbReference type="PIRSF" id="PIRSF002741">
    <property type="entry name" value="MppA"/>
    <property type="match status" value="1"/>
</dbReference>
<dbReference type="PANTHER" id="PTHR30290">
    <property type="entry name" value="PERIPLASMIC BINDING COMPONENT OF ABC TRANSPORTER"/>
    <property type="match status" value="1"/>
</dbReference>
<dbReference type="InterPro" id="IPR023765">
    <property type="entry name" value="SBP_5_CS"/>
</dbReference>
<feature type="domain" description="Solute-binding protein family 5" evidence="5">
    <location>
        <begin position="98"/>
        <end position="478"/>
    </location>
</feature>
<keyword evidence="4" id="KW-0732">Signal</keyword>
<reference evidence="7" key="1">
    <citation type="journal article" date="2019" name="Int. J. Syst. Evol. Microbiol.">
        <title>The Global Catalogue of Microorganisms (GCM) 10K type strain sequencing project: providing services to taxonomists for standard genome sequencing and annotation.</title>
        <authorList>
            <consortium name="The Broad Institute Genomics Platform"/>
            <consortium name="The Broad Institute Genome Sequencing Center for Infectious Disease"/>
            <person name="Wu L."/>
            <person name="Ma J."/>
        </authorList>
    </citation>
    <scope>NUCLEOTIDE SEQUENCE [LARGE SCALE GENOMIC DNA]</scope>
    <source>
        <strain evidence="7">JCM 32226</strain>
    </source>
</reference>
<evidence type="ECO:0000256" key="4">
    <source>
        <dbReference type="ARBA" id="ARBA00022729"/>
    </source>
</evidence>
<dbReference type="Gene3D" id="3.40.190.10">
    <property type="entry name" value="Periplasmic binding protein-like II"/>
    <property type="match status" value="1"/>
</dbReference>
<dbReference type="Gene3D" id="3.10.105.10">
    <property type="entry name" value="Dipeptide-binding Protein, Domain 3"/>
    <property type="match status" value="1"/>
</dbReference>
<organism evidence="6 7">
    <name type="scientific">Pseudaeromonas paramecii</name>
    <dbReference type="NCBI Taxonomy" id="2138166"/>
    <lineage>
        <taxon>Bacteria</taxon>
        <taxon>Pseudomonadati</taxon>
        <taxon>Pseudomonadota</taxon>
        <taxon>Gammaproteobacteria</taxon>
        <taxon>Aeromonadales</taxon>
        <taxon>Aeromonadaceae</taxon>
        <taxon>Pseudaeromonas</taxon>
    </lineage>
</organism>
<keyword evidence="3" id="KW-0813">Transport</keyword>
<dbReference type="Gene3D" id="3.90.76.10">
    <property type="entry name" value="Dipeptide-binding Protein, Domain 1"/>
    <property type="match status" value="1"/>
</dbReference>
<keyword evidence="7" id="KW-1185">Reference proteome</keyword>
<evidence type="ECO:0000256" key="3">
    <source>
        <dbReference type="ARBA" id="ARBA00022448"/>
    </source>
</evidence>
<dbReference type="InterPro" id="IPR039424">
    <property type="entry name" value="SBP_5"/>
</dbReference>